<organism evidence="1 2">
    <name type="scientific">[Candida] jaroonii</name>
    <dbReference type="NCBI Taxonomy" id="467808"/>
    <lineage>
        <taxon>Eukaryota</taxon>
        <taxon>Fungi</taxon>
        <taxon>Dikarya</taxon>
        <taxon>Ascomycota</taxon>
        <taxon>Saccharomycotina</taxon>
        <taxon>Pichiomycetes</taxon>
        <taxon>Debaryomycetaceae</taxon>
        <taxon>Yamadazyma</taxon>
    </lineage>
</organism>
<reference evidence="1" key="1">
    <citation type="submission" date="2022-06" db="EMBL/GenBank/DDBJ databases">
        <authorList>
            <person name="Legras J.-L."/>
            <person name="Devillers H."/>
            <person name="Grondin C."/>
        </authorList>
    </citation>
    <scope>NUCLEOTIDE SEQUENCE</scope>
    <source>
        <strain evidence="1">CLIB 1444</strain>
    </source>
</reference>
<dbReference type="Proteomes" id="UP001152531">
    <property type="component" value="Unassembled WGS sequence"/>
</dbReference>
<protein>
    <submittedName>
        <fullName evidence="1">Uncharacterized protein</fullName>
    </submittedName>
</protein>
<proteinExistence type="predicted"/>
<gene>
    <name evidence="1" type="ORF">CLIB1444_06S07470</name>
</gene>
<evidence type="ECO:0000313" key="2">
    <source>
        <dbReference type="Proteomes" id="UP001152531"/>
    </source>
</evidence>
<name>A0ACA9YA11_9ASCO</name>
<keyword evidence="2" id="KW-1185">Reference proteome</keyword>
<evidence type="ECO:0000313" key="1">
    <source>
        <dbReference type="EMBL" id="CAH6721672.1"/>
    </source>
</evidence>
<accession>A0ACA9YA11</accession>
<dbReference type="EMBL" id="CALSDN010000006">
    <property type="protein sequence ID" value="CAH6721672.1"/>
    <property type="molecule type" value="Genomic_DNA"/>
</dbReference>
<sequence length="205" mass="22516">MENMEPNTIIIIPSSDDEQQIHNDDPQEEALRVFLGMVLITAIVICAHWCKLAVQSNSGTQLIQRSGSEADNVTNELPSNNLIPATGRQSSPELNEEPNIGANVGSRPNSGGELHVVSQPQNFSSDTDLITVAENFGLSDLAASRQGVDGVNNEILNSVDNRARNFSEIEDSQLDQARRTQKRIRLHPQNHSSVHDSTVRMLDLQ</sequence>
<comment type="caution">
    <text evidence="1">The sequence shown here is derived from an EMBL/GenBank/DDBJ whole genome shotgun (WGS) entry which is preliminary data.</text>
</comment>